<keyword evidence="1" id="KW-1133">Transmembrane helix</keyword>
<feature type="transmembrane region" description="Helical" evidence="1">
    <location>
        <begin position="20"/>
        <end position="39"/>
    </location>
</feature>
<dbReference type="Proteomes" id="UP000182126">
    <property type="component" value="Chromosome I"/>
</dbReference>
<dbReference type="eggNOG" id="ENOG5033IUE">
    <property type="taxonomic scope" value="Bacteria"/>
</dbReference>
<dbReference type="RefSeq" id="WP_060922433.1">
    <property type="nucleotide sequence ID" value="NZ_CBDRLI010000007.1"/>
</dbReference>
<proteinExistence type="predicted"/>
<evidence type="ECO:0000313" key="2">
    <source>
        <dbReference type="EMBL" id="SDS68834.1"/>
    </source>
</evidence>
<evidence type="ECO:0008006" key="4">
    <source>
        <dbReference type="Google" id="ProtNLM"/>
    </source>
</evidence>
<protein>
    <recommendedName>
        <fullName evidence="4">Potassium transporter Trk</fullName>
    </recommendedName>
</protein>
<evidence type="ECO:0000313" key="3">
    <source>
        <dbReference type="Proteomes" id="UP000182126"/>
    </source>
</evidence>
<sequence>MPSHDTHQTVEATVRRVPRYGVLMGIGVVLGVIAAGILTMVGSFEQSQALDVVYPPGQVFGFLLLWTVPIGLALGGVAGLVLERIARRHDRVVRVDRETVVDEDDTTTDRA</sequence>
<keyword evidence="1" id="KW-0472">Membrane</keyword>
<feature type="transmembrane region" description="Helical" evidence="1">
    <location>
        <begin position="59"/>
        <end position="82"/>
    </location>
</feature>
<reference evidence="2 3" key="1">
    <citation type="submission" date="2016-10" db="EMBL/GenBank/DDBJ databases">
        <authorList>
            <person name="de Groot N.N."/>
        </authorList>
    </citation>
    <scope>NUCLEOTIDE SEQUENCE [LARGE SCALE GENOMIC DNA]</scope>
    <source>
        <strain evidence="2 3">DSM 15019</strain>
    </source>
</reference>
<keyword evidence="1" id="KW-0812">Transmembrane</keyword>
<dbReference type="AlphaFoldDB" id="A0A1H1U8P5"/>
<evidence type="ECO:0000256" key="1">
    <source>
        <dbReference type="SAM" id="Phobius"/>
    </source>
</evidence>
<organism evidence="2 3">
    <name type="scientific">Microbacterium paraoxydans</name>
    <dbReference type="NCBI Taxonomy" id="199592"/>
    <lineage>
        <taxon>Bacteria</taxon>
        <taxon>Bacillati</taxon>
        <taxon>Actinomycetota</taxon>
        <taxon>Actinomycetes</taxon>
        <taxon>Micrococcales</taxon>
        <taxon>Microbacteriaceae</taxon>
        <taxon>Microbacterium</taxon>
    </lineage>
</organism>
<name>A0A1H1U8P5_9MICO</name>
<gene>
    <name evidence="2" type="ORF">SAMN04489809_2430</name>
</gene>
<dbReference type="EMBL" id="LT629770">
    <property type="protein sequence ID" value="SDS68834.1"/>
    <property type="molecule type" value="Genomic_DNA"/>
</dbReference>
<dbReference type="GeneID" id="36299504"/>
<accession>A0A1H1U8P5</accession>